<dbReference type="Gramene" id="Pp3c7_23740V3.3">
    <property type="protein sequence ID" value="Pp3c7_23740V3.3"/>
    <property type="gene ID" value="Pp3c7_23740"/>
</dbReference>
<evidence type="ECO:0000256" key="4">
    <source>
        <dbReference type="ARBA" id="ARBA00022989"/>
    </source>
</evidence>
<accession>A9RCL2</accession>
<feature type="transmembrane region" description="Helical" evidence="6">
    <location>
        <begin position="71"/>
        <end position="95"/>
    </location>
</feature>
<keyword evidence="4 6" id="KW-1133">Transmembrane helix</keyword>
<dbReference type="GO" id="GO:0005886">
    <property type="term" value="C:plasma membrane"/>
    <property type="evidence" value="ECO:0000318"/>
    <property type="project" value="GO_Central"/>
</dbReference>
<dbReference type="EnsemblPlants" id="Pp3c7_23740V3.3">
    <property type="protein sequence ID" value="Pp3c7_23740V3.3"/>
    <property type="gene ID" value="Pp3c7_23740"/>
</dbReference>
<dbReference type="eggNOG" id="ENOG502QQQH">
    <property type="taxonomic scope" value="Eukaryota"/>
</dbReference>
<evidence type="ECO:0000256" key="3">
    <source>
        <dbReference type="ARBA" id="ARBA00022692"/>
    </source>
</evidence>
<organism evidence="7">
    <name type="scientific">Physcomitrium patens</name>
    <name type="common">Spreading-leaved earth moss</name>
    <name type="synonym">Physcomitrella patens</name>
    <dbReference type="NCBI Taxonomy" id="3218"/>
    <lineage>
        <taxon>Eukaryota</taxon>
        <taxon>Viridiplantae</taxon>
        <taxon>Streptophyta</taxon>
        <taxon>Embryophyta</taxon>
        <taxon>Bryophyta</taxon>
        <taxon>Bryophytina</taxon>
        <taxon>Bryopsida</taxon>
        <taxon>Funariidae</taxon>
        <taxon>Funariales</taxon>
        <taxon>Funariaceae</taxon>
        <taxon>Physcomitrium</taxon>
    </lineage>
</organism>
<dbReference type="GeneID" id="112284828"/>
<dbReference type="EnsemblPlants" id="Pp3c7_23740V3.2">
    <property type="protein sequence ID" value="Pp3c7_23740V3.2"/>
    <property type="gene ID" value="Pp3c7_23740"/>
</dbReference>
<reference evidence="7 9" key="2">
    <citation type="journal article" date="2018" name="Plant J.">
        <title>The Physcomitrella patens chromosome-scale assembly reveals moss genome structure and evolution.</title>
        <authorList>
            <person name="Lang D."/>
            <person name="Ullrich K.K."/>
            <person name="Murat F."/>
            <person name="Fuchs J."/>
            <person name="Jenkins J."/>
            <person name="Haas F.B."/>
            <person name="Piednoel M."/>
            <person name="Gundlach H."/>
            <person name="Van Bel M."/>
            <person name="Meyberg R."/>
            <person name="Vives C."/>
            <person name="Morata J."/>
            <person name="Symeonidi A."/>
            <person name="Hiss M."/>
            <person name="Muchero W."/>
            <person name="Kamisugi Y."/>
            <person name="Saleh O."/>
            <person name="Blanc G."/>
            <person name="Decker E.L."/>
            <person name="van Gessel N."/>
            <person name="Grimwood J."/>
            <person name="Hayes R.D."/>
            <person name="Graham S.W."/>
            <person name="Gunter L.E."/>
            <person name="McDaniel S.F."/>
            <person name="Hoernstein S.N.W."/>
            <person name="Larsson A."/>
            <person name="Li F.W."/>
            <person name="Perroud P.F."/>
            <person name="Phillips J."/>
            <person name="Ranjan P."/>
            <person name="Rokshar D.S."/>
            <person name="Rothfels C.J."/>
            <person name="Schneider L."/>
            <person name="Shu S."/>
            <person name="Stevenson D.W."/>
            <person name="Thummler F."/>
            <person name="Tillich M."/>
            <person name="Villarreal Aguilar J.C."/>
            <person name="Widiez T."/>
            <person name="Wong G.K."/>
            <person name="Wymore A."/>
            <person name="Zhang Y."/>
            <person name="Zimmer A.D."/>
            <person name="Quatrano R.S."/>
            <person name="Mayer K.F.X."/>
            <person name="Goodstein D."/>
            <person name="Casacuberta J.M."/>
            <person name="Vandepoele K."/>
            <person name="Reski R."/>
            <person name="Cuming A.C."/>
            <person name="Tuskan G.A."/>
            <person name="Maumus F."/>
            <person name="Salse J."/>
            <person name="Schmutz J."/>
            <person name="Rensing S.A."/>
        </authorList>
    </citation>
    <scope>NUCLEOTIDE SEQUENCE [LARGE SCALE GENOMIC DNA]</scope>
    <source>
        <strain evidence="8 9">cv. Gransden 2004</strain>
    </source>
</reference>
<evidence type="ECO:0000256" key="5">
    <source>
        <dbReference type="ARBA" id="ARBA00023136"/>
    </source>
</evidence>
<dbReference type="KEGG" id="ppp:112284828"/>
<dbReference type="RefSeq" id="XP_024380880.1">
    <property type="nucleotide sequence ID" value="XM_024525112.2"/>
</dbReference>
<dbReference type="InterPro" id="IPR044991">
    <property type="entry name" value="TET_plant"/>
</dbReference>
<dbReference type="GO" id="GO:0009734">
    <property type="term" value="P:auxin-activated signaling pathway"/>
    <property type="evidence" value="ECO:0007669"/>
    <property type="project" value="InterPro"/>
</dbReference>
<dbReference type="Gramene" id="Pp3c7_23740V3.2">
    <property type="protein sequence ID" value="Pp3c7_23740V3.2"/>
    <property type="gene ID" value="Pp3c7_23740"/>
</dbReference>
<sequence>MGCSNGLTGFLNLLTFLLSLPIIALGAYLAKTHDSTCMRFLQYPIIVIGVFMLLMSLAGMIGAWCDKKFLLLIYLFFMFILIVLLFCFTIFAFVVTNSGAGSAVSGKGYKEYRLGDYSNWLQKRVDNPSTWEKIRSCIQDSKVCSDLGKKYTTETDFNKASLTPLESGCCKPPTACGYKFVTPIEWTGTNSTADADCGTWKNTPQEWCLGCNSCRAGVLQNVKSNWRRVAIGNIIVLVFLVIVYSCGCCAYRNNKRYDKGYA</sequence>
<reference evidence="8" key="3">
    <citation type="submission" date="2020-12" db="UniProtKB">
        <authorList>
            <consortium name="EnsemblPlants"/>
        </authorList>
    </citation>
    <scope>IDENTIFICATION</scope>
</reference>
<dbReference type="EnsemblPlants" id="Pp3c7_23740V3.1">
    <property type="protein sequence ID" value="Pp3c7_23740V3.1"/>
    <property type="gene ID" value="Pp3c7_23740"/>
</dbReference>
<evidence type="ECO:0000313" key="9">
    <source>
        <dbReference type="Proteomes" id="UP000006727"/>
    </source>
</evidence>
<dbReference type="PRINTS" id="PR00259">
    <property type="entry name" value="TMFOUR"/>
</dbReference>
<dbReference type="Pfam" id="PF00335">
    <property type="entry name" value="Tetraspanin"/>
    <property type="match status" value="1"/>
</dbReference>
<comment type="similarity">
    <text evidence="2">Belongs to the tetraspanin (TM4SF) family.</text>
</comment>
<dbReference type="PANTHER" id="PTHR32191">
    <property type="entry name" value="TETRASPANIN-8-RELATED"/>
    <property type="match status" value="1"/>
</dbReference>
<dbReference type="HOGENOM" id="CLU_066970_0_0_1"/>
<comment type="subcellular location">
    <subcellularLocation>
        <location evidence="1">Membrane</location>
        <topology evidence="1">Multi-pass membrane protein</topology>
    </subcellularLocation>
</comment>
<feature type="transmembrane region" description="Helical" evidence="6">
    <location>
        <begin position="41"/>
        <end position="64"/>
    </location>
</feature>
<evidence type="ECO:0000313" key="8">
    <source>
        <dbReference type="EnsemblPlants" id="Pp3c7_23740V3.1"/>
    </source>
</evidence>
<dbReference type="Gramene" id="Pp3c7_23740V3.1">
    <property type="protein sequence ID" value="Pp3c7_23740V3.1"/>
    <property type="gene ID" value="Pp3c7_23740"/>
</dbReference>
<dbReference type="OMA" id="YISPTTW"/>
<dbReference type="FunCoup" id="A9RCL2">
    <property type="interactions" value="504"/>
</dbReference>
<dbReference type="GO" id="GO:0009506">
    <property type="term" value="C:plasmodesma"/>
    <property type="evidence" value="ECO:0000318"/>
    <property type="project" value="GO_Central"/>
</dbReference>
<keyword evidence="5 6" id="KW-0472">Membrane</keyword>
<evidence type="ECO:0000256" key="1">
    <source>
        <dbReference type="ARBA" id="ARBA00004141"/>
    </source>
</evidence>
<dbReference type="EMBL" id="ABEU02000007">
    <property type="protein sequence ID" value="PNR51585.1"/>
    <property type="molecule type" value="Genomic_DNA"/>
</dbReference>
<feature type="transmembrane region" description="Helical" evidence="6">
    <location>
        <begin position="229"/>
        <end position="251"/>
    </location>
</feature>
<evidence type="ECO:0000256" key="6">
    <source>
        <dbReference type="SAM" id="Phobius"/>
    </source>
</evidence>
<protein>
    <submittedName>
        <fullName evidence="7 8">Uncharacterized protein</fullName>
    </submittedName>
</protein>
<feature type="transmembrane region" description="Helical" evidence="6">
    <location>
        <begin position="7"/>
        <end position="29"/>
    </location>
</feature>
<keyword evidence="9" id="KW-1185">Reference proteome</keyword>
<evidence type="ECO:0000313" key="7">
    <source>
        <dbReference type="EMBL" id="PNR51585.1"/>
    </source>
</evidence>
<proteinExistence type="inferred from homology"/>
<dbReference type="OrthoDB" id="1892640at2759"/>
<evidence type="ECO:0000256" key="2">
    <source>
        <dbReference type="ARBA" id="ARBA00006840"/>
    </source>
</evidence>
<name>A9RCL2_PHYPA</name>
<dbReference type="AlphaFoldDB" id="A9RCL2"/>
<dbReference type="InterPro" id="IPR018499">
    <property type="entry name" value="Tetraspanin/Peripherin"/>
</dbReference>
<reference evidence="7 9" key="1">
    <citation type="journal article" date="2008" name="Science">
        <title>The Physcomitrella genome reveals evolutionary insights into the conquest of land by plants.</title>
        <authorList>
            <person name="Rensing S."/>
            <person name="Lang D."/>
            <person name="Zimmer A."/>
            <person name="Terry A."/>
            <person name="Salamov A."/>
            <person name="Shapiro H."/>
            <person name="Nishiyama T."/>
            <person name="Perroud P.-F."/>
            <person name="Lindquist E."/>
            <person name="Kamisugi Y."/>
            <person name="Tanahashi T."/>
            <person name="Sakakibara K."/>
            <person name="Fujita T."/>
            <person name="Oishi K."/>
            <person name="Shin-I T."/>
            <person name="Kuroki Y."/>
            <person name="Toyoda A."/>
            <person name="Suzuki Y."/>
            <person name="Hashimoto A."/>
            <person name="Yamaguchi K."/>
            <person name="Sugano A."/>
            <person name="Kohara Y."/>
            <person name="Fujiyama A."/>
            <person name="Anterola A."/>
            <person name="Aoki S."/>
            <person name="Ashton N."/>
            <person name="Barbazuk W.B."/>
            <person name="Barker E."/>
            <person name="Bennetzen J."/>
            <person name="Bezanilla M."/>
            <person name="Blankenship R."/>
            <person name="Cho S.H."/>
            <person name="Dutcher S."/>
            <person name="Estelle M."/>
            <person name="Fawcett J.A."/>
            <person name="Gundlach H."/>
            <person name="Hanada K."/>
            <person name="Heyl A."/>
            <person name="Hicks K.A."/>
            <person name="Hugh J."/>
            <person name="Lohr M."/>
            <person name="Mayer K."/>
            <person name="Melkozernov A."/>
            <person name="Murata T."/>
            <person name="Nelson D."/>
            <person name="Pils B."/>
            <person name="Prigge M."/>
            <person name="Reiss B."/>
            <person name="Renner T."/>
            <person name="Rombauts S."/>
            <person name="Rushton P."/>
            <person name="Sanderfoot A."/>
            <person name="Schween G."/>
            <person name="Shiu S.-H."/>
            <person name="Stueber K."/>
            <person name="Theodoulou F.L."/>
            <person name="Tu H."/>
            <person name="Van de Peer Y."/>
            <person name="Verrier P.J."/>
            <person name="Waters E."/>
            <person name="Wood A."/>
            <person name="Yang L."/>
            <person name="Cove D."/>
            <person name="Cuming A."/>
            <person name="Hasebe M."/>
            <person name="Lucas S."/>
            <person name="Mishler D.B."/>
            <person name="Reski R."/>
            <person name="Grigoriev I."/>
            <person name="Quatrano R.S."/>
            <person name="Boore J.L."/>
        </authorList>
    </citation>
    <scope>NUCLEOTIDE SEQUENCE [LARGE SCALE GENOMIC DNA]</scope>
    <source>
        <strain evidence="8 9">cv. Gransden 2004</strain>
    </source>
</reference>
<dbReference type="PaxDb" id="3218-PP1S2_24V6.1"/>
<gene>
    <name evidence="8" type="primary">LOC112284828</name>
    <name evidence="7" type="ORF">PHYPA_010772</name>
</gene>
<keyword evidence="3 6" id="KW-0812">Transmembrane</keyword>
<dbReference type="Proteomes" id="UP000006727">
    <property type="component" value="Chromosome 7"/>
</dbReference>